<dbReference type="PANTHER" id="PTHR10357:SF210">
    <property type="entry name" value="MALTODEXTRIN GLUCOSIDASE"/>
    <property type="match status" value="1"/>
</dbReference>
<dbReference type="InterPro" id="IPR017853">
    <property type="entry name" value="GH"/>
</dbReference>
<dbReference type="GO" id="GO:0005975">
    <property type="term" value="P:carbohydrate metabolic process"/>
    <property type="evidence" value="ECO:0007669"/>
    <property type="project" value="InterPro"/>
</dbReference>
<dbReference type="PANTHER" id="PTHR10357">
    <property type="entry name" value="ALPHA-AMYLASE FAMILY MEMBER"/>
    <property type="match status" value="1"/>
</dbReference>
<dbReference type="EMBL" id="VWOX01000010">
    <property type="protein sequence ID" value="KAA5541316.1"/>
    <property type="molecule type" value="Genomic_DNA"/>
</dbReference>
<keyword evidence="1" id="KW-0378">Hydrolase</keyword>
<proteinExistence type="predicted"/>
<organism evidence="5 6">
    <name type="scientific">Roseiconus nitratireducens</name>
    <dbReference type="NCBI Taxonomy" id="2605748"/>
    <lineage>
        <taxon>Bacteria</taxon>
        <taxon>Pseudomonadati</taxon>
        <taxon>Planctomycetota</taxon>
        <taxon>Planctomycetia</taxon>
        <taxon>Pirellulales</taxon>
        <taxon>Pirellulaceae</taxon>
        <taxon>Roseiconus</taxon>
    </lineage>
</organism>
<evidence type="ECO:0000256" key="2">
    <source>
        <dbReference type="ARBA" id="ARBA00023295"/>
    </source>
</evidence>
<dbReference type="SMART" id="SM00642">
    <property type="entry name" value="Aamy"/>
    <property type="match status" value="1"/>
</dbReference>
<gene>
    <name evidence="5" type="ORF">FYK55_17210</name>
</gene>
<evidence type="ECO:0000259" key="4">
    <source>
        <dbReference type="SMART" id="SM00642"/>
    </source>
</evidence>
<protein>
    <submittedName>
        <fullName evidence="5">Alpha-amylase</fullName>
    </submittedName>
</protein>
<name>A0A5M6D2U1_9BACT</name>
<accession>A0A5M6D2U1</accession>
<evidence type="ECO:0000256" key="1">
    <source>
        <dbReference type="ARBA" id="ARBA00022801"/>
    </source>
</evidence>
<feature type="domain" description="Glycosyl hydrolase family 13 catalytic" evidence="4">
    <location>
        <begin position="5"/>
        <end position="359"/>
    </location>
</feature>
<dbReference type="GO" id="GO:0016798">
    <property type="term" value="F:hydrolase activity, acting on glycosyl bonds"/>
    <property type="evidence" value="ECO:0007669"/>
    <property type="project" value="UniProtKB-KW"/>
</dbReference>
<dbReference type="Pfam" id="PF00128">
    <property type="entry name" value="Alpha-amylase"/>
    <property type="match status" value="1"/>
</dbReference>
<dbReference type="Proteomes" id="UP000324479">
    <property type="component" value="Unassembled WGS sequence"/>
</dbReference>
<feature type="compositionally biased region" description="Basic and acidic residues" evidence="3">
    <location>
        <begin position="324"/>
        <end position="334"/>
    </location>
</feature>
<evidence type="ECO:0000313" key="5">
    <source>
        <dbReference type="EMBL" id="KAA5541316.1"/>
    </source>
</evidence>
<dbReference type="Gene3D" id="3.20.20.80">
    <property type="entry name" value="Glycosidases"/>
    <property type="match status" value="1"/>
</dbReference>
<dbReference type="InterPro" id="IPR006047">
    <property type="entry name" value="GH13_cat_dom"/>
</dbReference>
<dbReference type="RefSeq" id="WP_150077698.1">
    <property type="nucleotide sequence ID" value="NZ_VWOX01000010.1"/>
</dbReference>
<dbReference type="SUPFAM" id="SSF51445">
    <property type="entry name" value="(Trans)glycosidases"/>
    <property type="match status" value="1"/>
</dbReference>
<reference evidence="5 6" key="1">
    <citation type="submission" date="2019-08" db="EMBL/GenBank/DDBJ databases">
        <authorList>
            <person name="Dhanesh K."/>
            <person name="Kumar G."/>
            <person name="Sasikala C."/>
            <person name="Venkata Ramana C."/>
        </authorList>
    </citation>
    <scope>NUCLEOTIDE SEQUENCE [LARGE SCALE GENOMIC DNA]</scope>
    <source>
        <strain evidence="5 6">JC645</strain>
    </source>
</reference>
<feature type="region of interest" description="Disordered" evidence="3">
    <location>
        <begin position="324"/>
        <end position="343"/>
    </location>
</feature>
<evidence type="ECO:0000256" key="3">
    <source>
        <dbReference type="SAM" id="MobiDB-lite"/>
    </source>
</evidence>
<sequence length="436" mass="49347">MTCNDIYYHLYPLGFLGAEDRNPHLHSDDGSVTHRLADLHRWLDYFVELGVTSLLLGPVFESETHGYDLVDPFRVDRRLGDESDLVAFIDACHQRGLKVALDMVFNHVGRGHPYFQDVLQHGRDSKRCSWFHLDFDQPGYDGFSYENFEGIGQLVKLNHANAEVLDWAVRVAGYWMDRGVDAFRLDAAYAIPGRFLAEFSDQVRAERSDLLLIGEVIHGDYVSIVESSGLGAATQYELWKAIWSALNDRNFFELAHALERHSDFCEHFLPWTFVGNHDTTRIATRLSDSRHLPQAVALLFVIPGLPAVYAGDELGVKGTKYEREGGDDEIRRPLPIDPEDRDAGKPLAWQHHRQLIEMRRSRPWLQRGSLRVTQLANRTITLEVRGDQDVLVAAFNTDDQSASCEVAGDKKLIAGQTVSPTTTELPPHGWAIWSSN</sequence>
<dbReference type="AlphaFoldDB" id="A0A5M6D2U1"/>
<keyword evidence="6" id="KW-1185">Reference proteome</keyword>
<evidence type="ECO:0000313" key="6">
    <source>
        <dbReference type="Proteomes" id="UP000324479"/>
    </source>
</evidence>
<comment type="caution">
    <text evidence="5">The sequence shown here is derived from an EMBL/GenBank/DDBJ whole genome shotgun (WGS) entry which is preliminary data.</text>
</comment>
<keyword evidence="2" id="KW-0326">Glycosidase</keyword>